<dbReference type="EMBL" id="JBBPEH010000011">
    <property type="protein sequence ID" value="KAK7531944.1"/>
    <property type="molecule type" value="Genomic_DNA"/>
</dbReference>
<accession>A0ABR1L9N0</accession>
<comment type="caution">
    <text evidence="1">The sequence shown here is derived from an EMBL/GenBank/DDBJ whole genome shotgun (WGS) entry which is preliminary data.</text>
</comment>
<reference evidence="1 2" key="1">
    <citation type="submission" date="2024-04" db="EMBL/GenBank/DDBJ databases">
        <title>Phyllosticta paracitricarpa is synonymous to the EU quarantine fungus P. citricarpa based on phylogenomic analyses.</title>
        <authorList>
            <consortium name="Lawrence Berkeley National Laboratory"/>
            <person name="Van ingen-buijs V.A."/>
            <person name="Van westerhoven A.C."/>
            <person name="Haridas S."/>
            <person name="Skiadas P."/>
            <person name="Martin F."/>
            <person name="Groenewald J.Z."/>
            <person name="Crous P.W."/>
            <person name="Seidl M.F."/>
        </authorList>
    </citation>
    <scope>NUCLEOTIDE SEQUENCE [LARGE SCALE GENOMIC DNA]</scope>
    <source>
        <strain evidence="1 2">CPC 17464</strain>
    </source>
</reference>
<evidence type="ECO:0000313" key="1">
    <source>
        <dbReference type="EMBL" id="KAK7531944.1"/>
    </source>
</evidence>
<organism evidence="1 2">
    <name type="scientific">Phyllosticta citribraziliensis</name>
    <dbReference type="NCBI Taxonomy" id="989973"/>
    <lineage>
        <taxon>Eukaryota</taxon>
        <taxon>Fungi</taxon>
        <taxon>Dikarya</taxon>
        <taxon>Ascomycota</taxon>
        <taxon>Pezizomycotina</taxon>
        <taxon>Dothideomycetes</taxon>
        <taxon>Dothideomycetes incertae sedis</taxon>
        <taxon>Botryosphaeriales</taxon>
        <taxon>Phyllostictaceae</taxon>
        <taxon>Phyllosticta</taxon>
    </lineage>
</organism>
<keyword evidence="2" id="KW-1185">Reference proteome</keyword>
<sequence>MNHTGDVEPREQRIRAKEMPIAIHHILQEHGTKDGEYNICVTLDWDPHRYFELRGERPQGWVLADTTAVTGDISGGEASRAFDFLARNFGTHPAMWTLALLEKVVEQHPIVWMAQEQDRRYFARIREQQTVIFLSTQSIQFIQAMVGILAWIGAAMHETCFGPLMYCTAFMTNEGCDGHWSQLRVSYEVERVFPPEDHCWYDLFPHAVIVRGYEHFFPRHNGLMILTGHVLVGLMGGPRVVVSTDGRALLRSRFALLIPTRFDAANKMMTWRLVRKEGDDAWDVEPGFDEREQRLVWQLWRDPLAKIGPSQVLHAKWHFIDGPRRVATISYGRVEPNSWRCRIWDLR</sequence>
<proteinExistence type="predicted"/>
<protein>
    <submittedName>
        <fullName evidence="1">Uncharacterized protein</fullName>
    </submittedName>
</protein>
<name>A0ABR1L9N0_9PEZI</name>
<dbReference type="GeneID" id="92036600"/>
<evidence type="ECO:0000313" key="2">
    <source>
        <dbReference type="Proteomes" id="UP001360953"/>
    </source>
</evidence>
<gene>
    <name evidence="1" type="ORF">J3D65DRAFT_679839</name>
</gene>
<dbReference type="RefSeq" id="XP_066651614.1">
    <property type="nucleotide sequence ID" value="XM_066803694.1"/>
</dbReference>
<dbReference type="Proteomes" id="UP001360953">
    <property type="component" value="Unassembled WGS sequence"/>
</dbReference>